<dbReference type="GO" id="GO:0005829">
    <property type="term" value="C:cytosol"/>
    <property type="evidence" value="ECO:0007669"/>
    <property type="project" value="TreeGrafter"/>
</dbReference>
<evidence type="ECO:0000313" key="2">
    <source>
        <dbReference type="EMBL" id="CBK20380.2"/>
    </source>
</evidence>
<sequence>MSSGGRKEVHYVKVYLRLKIVLRGMKCTGKTSLFEVFQGHACPDKYIPSSEINTTQAYWTNPQTKERVKVAVSSLLFNSQIEIWDVVDQASVSEKDQVSIDKLPEMTKKGSVASGSYIFEGVDAKNVNVYQGCQACLFLLDPRNWITSQLDSIEYFKQNVTSVPIHIPILVIANFRDQFDAWKISPAELQSLIDDYSQLPSLPESESHDPPQPAELLSELSSFGTMLGELYEGRRRVIKLIETSMLEKFGLHSLYLFLCVPFFIFELIQLRTQIIQLREADETLANYVKTATYEAFQIMRREYEMKLREEERRKRLEELRKERLAEDDETPAKDAKKLPGDETPVSKEREKKKPFLAREKKKSGNRIKTAETSGKNYETLRGEKGDDSWKRGTVDPWNLPSDSENELASPSEFPRESRSAGLCACSPGSSFYDEEGGRYFEGGFW</sequence>
<dbReference type="InParanoid" id="D8LXS5"/>
<dbReference type="SUPFAM" id="SSF52540">
    <property type="entry name" value="P-loop containing nucleoside triphosphate hydrolases"/>
    <property type="match status" value="1"/>
</dbReference>
<evidence type="ECO:0000313" key="3">
    <source>
        <dbReference type="Proteomes" id="UP000008312"/>
    </source>
</evidence>
<feature type="compositionally biased region" description="Basic and acidic residues" evidence="1">
    <location>
        <begin position="378"/>
        <end position="393"/>
    </location>
</feature>
<dbReference type="PANTHER" id="PTHR14932">
    <property type="entry name" value="RAS GTPASE-RELATED"/>
    <property type="match status" value="1"/>
</dbReference>
<dbReference type="GO" id="GO:0005525">
    <property type="term" value="F:GTP binding"/>
    <property type="evidence" value="ECO:0007669"/>
    <property type="project" value="InterPro"/>
</dbReference>
<feature type="compositionally biased region" description="Basic and acidic residues" evidence="1">
    <location>
        <begin position="322"/>
        <end position="358"/>
    </location>
</feature>
<dbReference type="Proteomes" id="UP000008312">
    <property type="component" value="Unassembled WGS sequence"/>
</dbReference>
<evidence type="ECO:0000256" key="1">
    <source>
        <dbReference type="SAM" id="MobiDB-lite"/>
    </source>
</evidence>
<dbReference type="InterPro" id="IPR040385">
    <property type="entry name" value="RABL6"/>
</dbReference>
<dbReference type="OrthoDB" id="207081at2759"/>
<name>D8LXS5_BLAHO</name>
<proteinExistence type="predicted"/>
<organism evidence="2">
    <name type="scientific">Blastocystis hominis</name>
    <dbReference type="NCBI Taxonomy" id="12968"/>
    <lineage>
        <taxon>Eukaryota</taxon>
        <taxon>Sar</taxon>
        <taxon>Stramenopiles</taxon>
        <taxon>Bigyra</taxon>
        <taxon>Opalozoa</taxon>
        <taxon>Opalinata</taxon>
        <taxon>Blastocystidae</taxon>
        <taxon>Blastocystis</taxon>
    </lineage>
</organism>
<dbReference type="InterPro" id="IPR027417">
    <property type="entry name" value="P-loop_NTPase"/>
</dbReference>
<dbReference type="AlphaFoldDB" id="D8LXS5"/>
<reference evidence="2" key="1">
    <citation type="submission" date="2010-02" db="EMBL/GenBank/DDBJ databases">
        <title>Sequencing and annotation of the Blastocystis hominis genome.</title>
        <authorList>
            <person name="Wincker P."/>
        </authorList>
    </citation>
    <scope>NUCLEOTIDE SEQUENCE</scope>
    <source>
        <strain evidence="2">Singapore isolate B</strain>
    </source>
</reference>
<keyword evidence="3" id="KW-1185">Reference proteome</keyword>
<dbReference type="PANTHER" id="PTHR14932:SF1">
    <property type="entry name" value="RAB-LIKE PROTEIN 6"/>
    <property type="match status" value="1"/>
</dbReference>
<dbReference type="GeneID" id="24922234"/>
<dbReference type="Gene3D" id="3.40.50.300">
    <property type="entry name" value="P-loop containing nucleotide triphosphate hydrolases"/>
    <property type="match status" value="1"/>
</dbReference>
<dbReference type="GO" id="GO:0005634">
    <property type="term" value="C:nucleus"/>
    <property type="evidence" value="ECO:0007669"/>
    <property type="project" value="TreeGrafter"/>
</dbReference>
<protein>
    <submittedName>
        <fullName evidence="2">Uncharacterized protein</fullName>
    </submittedName>
</protein>
<feature type="region of interest" description="Disordered" evidence="1">
    <location>
        <begin position="322"/>
        <end position="420"/>
    </location>
</feature>
<dbReference type="EMBL" id="FN668639">
    <property type="protein sequence ID" value="CBK20380.2"/>
    <property type="molecule type" value="Genomic_DNA"/>
</dbReference>
<dbReference type="RefSeq" id="XP_012894428.1">
    <property type="nucleotide sequence ID" value="XM_013038974.1"/>
</dbReference>
<accession>D8LXS5</accession>
<gene>
    <name evidence="2" type="ORF">GSBLH_T00006109001</name>
</gene>